<feature type="domain" description="ATP-grasp" evidence="17">
    <location>
        <begin position="120"/>
        <end position="319"/>
    </location>
</feature>
<feature type="active site" evidence="14">
    <location>
        <position position="15"/>
    </location>
</feature>
<comment type="caution">
    <text evidence="18">The sequence shown here is derived from an EMBL/GenBank/DDBJ whole genome shotgun (WGS) entry which is preliminary data.</text>
</comment>
<dbReference type="GO" id="GO:0008716">
    <property type="term" value="F:D-alanine-D-alanine ligase activity"/>
    <property type="evidence" value="ECO:0007669"/>
    <property type="project" value="UniProtKB-UniRule"/>
</dbReference>
<dbReference type="NCBIfam" id="NF002527">
    <property type="entry name" value="PRK01966.1-3"/>
    <property type="match status" value="1"/>
</dbReference>
<dbReference type="UniPathway" id="UPA00219"/>
<dbReference type="Gene3D" id="3.30.470.20">
    <property type="entry name" value="ATP-grasp fold, B domain"/>
    <property type="match status" value="1"/>
</dbReference>
<evidence type="ECO:0000256" key="5">
    <source>
        <dbReference type="ARBA" id="ARBA00022490"/>
    </source>
</evidence>
<keyword evidence="19" id="KW-1185">Reference proteome</keyword>
<dbReference type="RefSeq" id="WP_151169846.1">
    <property type="nucleotide sequence ID" value="NZ_WACR01000012.1"/>
</dbReference>
<dbReference type="PANTHER" id="PTHR23132:SF23">
    <property type="entry name" value="D-ALANINE--D-ALANINE LIGASE B"/>
    <property type="match status" value="1"/>
</dbReference>
<keyword evidence="15" id="KW-0464">Manganese</keyword>
<evidence type="ECO:0000256" key="9">
    <source>
        <dbReference type="ARBA" id="ARBA00022960"/>
    </source>
</evidence>
<dbReference type="PANTHER" id="PTHR23132">
    <property type="entry name" value="D-ALANINE--D-ALANINE LIGASE"/>
    <property type="match status" value="1"/>
</dbReference>
<reference evidence="18 19" key="1">
    <citation type="submission" date="2019-09" db="EMBL/GenBank/DDBJ databases">
        <title>Genomes of Cryomorphaceae.</title>
        <authorList>
            <person name="Bowman J.P."/>
        </authorList>
    </citation>
    <scope>NUCLEOTIDE SEQUENCE [LARGE SCALE GENOMIC DNA]</scope>
    <source>
        <strain evidence="18 19">KCTC 52047</strain>
    </source>
</reference>
<dbReference type="NCBIfam" id="NF002378">
    <property type="entry name" value="PRK01372.1"/>
    <property type="match status" value="1"/>
</dbReference>
<evidence type="ECO:0000256" key="4">
    <source>
        <dbReference type="ARBA" id="ARBA00012216"/>
    </source>
</evidence>
<feature type="binding site" evidence="15">
    <location>
        <position position="288"/>
    </location>
    <ligand>
        <name>Mg(2+)</name>
        <dbReference type="ChEBI" id="CHEBI:18420"/>
        <label>2</label>
    </ligand>
</feature>
<dbReference type="InterPro" id="IPR016185">
    <property type="entry name" value="PreATP-grasp_dom_sf"/>
</dbReference>
<dbReference type="PROSITE" id="PS00843">
    <property type="entry name" value="DALA_DALA_LIGASE_1"/>
    <property type="match status" value="1"/>
</dbReference>
<dbReference type="Pfam" id="PF01820">
    <property type="entry name" value="Dala_Dala_lig_N"/>
    <property type="match status" value="1"/>
</dbReference>
<dbReference type="GO" id="GO:0009252">
    <property type="term" value="P:peptidoglycan biosynthetic process"/>
    <property type="evidence" value="ECO:0007669"/>
    <property type="project" value="UniProtKB-UniRule"/>
</dbReference>
<dbReference type="PROSITE" id="PS00844">
    <property type="entry name" value="DALA_DALA_LIGASE_2"/>
    <property type="match status" value="1"/>
</dbReference>
<dbReference type="Gene3D" id="3.30.1490.20">
    <property type="entry name" value="ATP-grasp fold, A domain"/>
    <property type="match status" value="1"/>
</dbReference>
<dbReference type="Proteomes" id="UP000435357">
    <property type="component" value="Unassembled WGS sequence"/>
</dbReference>
<evidence type="ECO:0000256" key="16">
    <source>
        <dbReference type="PROSITE-ProRule" id="PRU00409"/>
    </source>
</evidence>
<evidence type="ECO:0000256" key="6">
    <source>
        <dbReference type="ARBA" id="ARBA00022598"/>
    </source>
</evidence>
<evidence type="ECO:0000256" key="13">
    <source>
        <dbReference type="HAMAP-Rule" id="MF_00047"/>
    </source>
</evidence>
<evidence type="ECO:0000313" key="19">
    <source>
        <dbReference type="Proteomes" id="UP000435357"/>
    </source>
</evidence>
<dbReference type="Pfam" id="PF07478">
    <property type="entry name" value="Dala_Dala_lig_C"/>
    <property type="match status" value="1"/>
</dbReference>
<keyword evidence="7 16" id="KW-0547">Nucleotide-binding</keyword>
<keyword evidence="15" id="KW-0460">Magnesium</keyword>
<keyword evidence="6 13" id="KW-0436">Ligase</keyword>
<evidence type="ECO:0000259" key="17">
    <source>
        <dbReference type="PROSITE" id="PS50975"/>
    </source>
</evidence>
<evidence type="ECO:0000256" key="11">
    <source>
        <dbReference type="ARBA" id="ARBA00023316"/>
    </source>
</evidence>
<dbReference type="InterPro" id="IPR013815">
    <property type="entry name" value="ATP_grasp_subdomain_1"/>
</dbReference>
<evidence type="ECO:0000256" key="7">
    <source>
        <dbReference type="ARBA" id="ARBA00022741"/>
    </source>
</evidence>
<evidence type="ECO:0000313" key="18">
    <source>
        <dbReference type="EMBL" id="KAB1062135.1"/>
    </source>
</evidence>
<feature type="binding site" evidence="15">
    <location>
        <position position="274"/>
    </location>
    <ligand>
        <name>Mg(2+)</name>
        <dbReference type="ChEBI" id="CHEBI:18420"/>
        <label>1</label>
    </ligand>
</feature>
<dbReference type="SUPFAM" id="SSF56059">
    <property type="entry name" value="Glutathione synthetase ATP-binding domain-like"/>
    <property type="match status" value="1"/>
</dbReference>
<evidence type="ECO:0000256" key="12">
    <source>
        <dbReference type="ARBA" id="ARBA00047614"/>
    </source>
</evidence>
<dbReference type="HAMAP" id="MF_00047">
    <property type="entry name" value="Dala_Dala_lig"/>
    <property type="match status" value="1"/>
</dbReference>
<dbReference type="InterPro" id="IPR000291">
    <property type="entry name" value="D-Ala_lig_Van_CS"/>
</dbReference>
<organism evidence="18 19">
    <name type="scientific">Salibacter halophilus</name>
    <dbReference type="NCBI Taxonomy" id="1803916"/>
    <lineage>
        <taxon>Bacteria</taxon>
        <taxon>Pseudomonadati</taxon>
        <taxon>Bacteroidota</taxon>
        <taxon>Flavobacteriia</taxon>
        <taxon>Flavobacteriales</taxon>
        <taxon>Salibacteraceae</taxon>
        <taxon>Salibacter</taxon>
    </lineage>
</organism>
<evidence type="ECO:0000256" key="1">
    <source>
        <dbReference type="ARBA" id="ARBA00001936"/>
    </source>
</evidence>
<accession>A0A6N6M4E7</accession>
<dbReference type="OrthoDB" id="9813261at2"/>
<dbReference type="PROSITE" id="PS50975">
    <property type="entry name" value="ATP_GRASP"/>
    <property type="match status" value="1"/>
</dbReference>
<dbReference type="GO" id="GO:0008360">
    <property type="term" value="P:regulation of cell shape"/>
    <property type="evidence" value="ECO:0007669"/>
    <property type="project" value="UniProtKB-KW"/>
</dbReference>
<dbReference type="SUPFAM" id="SSF52440">
    <property type="entry name" value="PreATP-grasp domain"/>
    <property type="match status" value="1"/>
</dbReference>
<dbReference type="EMBL" id="WACR01000012">
    <property type="protein sequence ID" value="KAB1062135.1"/>
    <property type="molecule type" value="Genomic_DNA"/>
</dbReference>
<dbReference type="InterPro" id="IPR011761">
    <property type="entry name" value="ATP-grasp"/>
</dbReference>
<dbReference type="EC" id="6.3.2.4" evidence="4 13"/>
<feature type="binding site" evidence="15">
    <location>
        <position position="286"/>
    </location>
    <ligand>
        <name>Mg(2+)</name>
        <dbReference type="ChEBI" id="CHEBI:18420"/>
        <label>2</label>
    </ligand>
</feature>
<dbReference type="PIRSF" id="PIRSF039102">
    <property type="entry name" value="Ddl/VanB"/>
    <property type="match status" value="1"/>
</dbReference>
<dbReference type="AlphaFoldDB" id="A0A6N6M4E7"/>
<dbReference type="GO" id="GO:0071555">
    <property type="term" value="P:cell wall organization"/>
    <property type="evidence" value="ECO:0007669"/>
    <property type="project" value="UniProtKB-KW"/>
</dbReference>
<dbReference type="InterPro" id="IPR005905">
    <property type="entry name" value="D_ala_D_ala"/>
</dbReference>
<feature type="active site" evidence="14">
    <location>
        <position position="164"/>
    </location>
</feature>
<evidence type="ECO:0000256" key="2">
    <source>
        <dbReference type="ARBA" id="ARBA00004496"/>
    </source>
</evidence>
<evidence type="ECO:0000256" key="15">
    <source>
        <dbReference type="PIRSR" id="PIRSR039102-3"/>
    </source>
</evidence>
<sequence length="324" mass="36346">MKKNIAVAMGGDSSEYEVSLKSANVVARNLDTNLYNVYKIMVRGKEWYCEKDDHQYPVNKDDFSIIIDDNKINFDGVFIAIHGSPGENGLLQGYFDLLEIPYSSCQTFQSALTFNKAMCSSLLRHYGVVMAKAKYLKRSQQIDLSEIVEIVGLPCFVKPNEAGSSFGITKVKTADELLPAIEYAFEFDKTVIVEEYIQGREVTCGVHNIEGQIKSLPLTEIISENEFFDYEAKYHGASKEITPAQVNGEIERKVSGISKLIFETLDLKGVCRVDFIVKDNQPYFIEVNTVPGLSEASLVPQQVTAAGYSLKSFFNSWVEYSLHQ</sequence>
<comment type="cofactor">
    <cofactor evidence="15">
        <name>Mg(2+)</name>
        <dbReference type="ChEBI" id="CHEBI:18420"/>
    </cofactor>
    <cofactor evidence="15">
        <name>Mn(2+)</name>
        <dbReference type="ChEBI" id="CHEBI:29035"/>
    </cofactor>
    <text evidence="15">Binds 2 magnesium or manganese ions per subunit.</text>
</comment>
<dbReference type="InterPro" id="IPR011095">
    <property type="entry name" value="Dala_Dala_lig_C"/>
</dbReference>
<keyword evidence="11 13" id="KW-0961">Cell wall biogenesis/degradation</keyword>
<comment type="subcellular location">
    <subcellularLocation>
        <location evidence="2 13">Cytoplasm</location>
    </subcellularLocation>
</comment>
<feature type="active site" evidence="14">
    <location>
        <position position="297"/>
    </location>
</feature>
<feature type="binding site" evidence="15">
    <location>
        <position position="286"/>
    </location>
    <ligand>
        <name>Mg(2+)</name>
        <dbReference type="ChEBI" id="CHEBI:18420"/>
        <label>1</label>
    </ligand>
</feature>
<evidence type="ECO:0000256" key="14">
    <source>
        <dbReference type="PIRSR" id="PIRSR039102-1"/>
    </source>
</evidence>
<evidence type="ECO:0000256" key="3">
    <source>
        <dbReference type="ARBA" id="ARBA00010871"/>
    </source>
</evidence>
<comment type="similarity">
    <text evidence="3 13">Belongs to the D-alanine--D-alanine ligase family.</text>
</comment>
<keyword evidence="10 13" id="KW-0573">Peptidoglycan synthesis</keyword>
<evidence type="ECO:0000256" key="8">
    <source>
        <dbReference type="ARBA" id="ARBA00022840"/>
    </source>
</evidence>
<dbReference type="Gene3D" id="3.40.50.20">
    <property type="match status" value="1"/>
</dbReference>
<comment type="pathway">
    <text evidence="13">Cell wall biogenesis; peptidoglycan biosynthesis.</text>
</comment>
<evidence type="ECO:0000256" key="10">
    <source>
        <dbReference type="ARBA" id="ARBA00022984"/>
    </source>
</evidence>
<comment type="function">
    <text evidence="13">Cell wall formation.</text>
</comment>
<dbReference type="GO" id="GO:0005737">
    <property type="term" value="C:cytoplasm"/>
    <property type="evidence" value="ECO:0007669"/>
    <property type="project" value="UniProtKB-SubCell"/>
</dbReference>
<proteinExistence type="inferred from homology"/>
<name>A0A6N6M4E7_9FLAO</name>
<dbReference type="GO" id="GO:0005524">
    <property type="term" value="F:ATP binding"/>
    <property type="evidence" value="ECO:0007669"/>
    <property type="project" value="UniProtKB-UniRule"/>
</dbReference>
<keyword evidence="15" id="KW-0479">Metal-binding</keyword>
<comment type="catalytic activity">
    <reaction evidence="12 13">
        <text>2 D-alanine + ATP = D-alanyl-D-alanine + ADP + phosphate + H(+)</text>
        <dbReference type="Rhea" id="RHEA:11224"/>
        <dbReference type="ChEBI" id="CHEBI:15378"/>
        <dbReference type="ChEBI" id="CHEBI:30616"/>
        <dbReference type="ChEBI" id="CHEBI:43474"/>
        <dbReference type="ChEBI" id="CHEBI:57416"/>
        <dbReference type="ChEBI" id="CHEBI:57822"/>
        <dbReference type="ChEBI" id="CHEBI:456216"/>
        <dbReference type="EC" id="6.3.2.4"/>
    </reaction>
</comment>
<protein>
    <recommendedName>
        <fullName evidence="4 13">D-alanine--D-alanine ligase</fullName>
        <ecNumber evidence="4 13">6.3.2.4</ecNumber>
    </recommendedName>
    <alternativeName>
        <fullName evidence="13">D-Ala-D-Ala ligase</fullName>
    </alternativeName>
    <alternativeName>
        <fullName evidence="13">D-alanylalanine synthetase</fullName>
    </alternativeName>
</protein>
<keyword evidence="5 13" id="KW-0963">Cytoplasm</keyword>
<dbReference type="NCBIfam" id="TIGR01205">
    <property type="entry name" value="D_ala_D_alaTIGR"/>
    <property type="match status" value="1"/>
</dbReference>
<keyword evidence="9 13" id="KW-0133">Cell shape</keyword>
<comment type="cofactor">
    <cofactor evidence="1">
        <name>Mn(2+)</name>
        <dbReference type="ChEBI" id="CHEBI:29035"/>
    </cofactor>
</comment>
<dbReference type="GO" id="GO:0046872">
    <property type="term" value="F:metal ion binding"/>
    <property type="evidence" value="ECO:0007669"/>
    <property type="project" value="UniProtKB-KW"/>
</dbReference>
<keyword evidence="8 16" id="KW-0067">ATP-binding</keyword>
<dbReference type="InterPro" id="IPR011127">
    <property type="entry name" value="Dala_Dala_lig_N"/>
</dbReference>
<gene>
    <name evidence="13" type="primary">ddl</name>
    <name evidence="18" type="ORF">F3059_12665</name>
</gene>